<evidence type="ECO:0000313" key="2">
    <source>
        <dbReference type="Proteomes" id="UP000246744"/>
    </source>
</evidence>
<dbReference type="Proteomes" id="UP000246744">
    <property type="component" value="Unassembled WGS sequence"/>
</dbReference>
<comment type="caution">
    <text evidence="1">The sequence shown here is derived from an EMBL/GenBank/DDBJ whole genome shotgun (WGS) entry which is preliminary data.</text>
</comment>
<keyword evidence="2" id="KW-1185">Reference proteome</keyword>
<dbReference type="AlphaFoldDB" id="A0A317PUV1"/>
<proteinExistence type="predicted"/>
<dbReference type="RefSeq" id="WP_160173958.1">
    <property type="nucleotide sequence ID" value="NZ_QGTS01000011.1"/>
</dbReference>
<accession>A0A317PUV1</accession>
<protein>
    <submittedName>
        <fullName evidence="1">Uncharacterized protein</fullName>
    </submittedName>
</protein>
<dbReference type="EMBL" id="QGTS01000011">
    <property type="protein sequence ID" value="PWW05988.1"/>
    <property type="molecule type" value="Genomic_DNA"/>
</dbReference>
<reference evidence="1 2" key="1">
    <citation type="submission" date="2018-05" db="EMBL/GenBank/DDBJ databases">
        <title>Genomic Encyclopedia of Type Strains, Phase IV (KMG-IV): sequencing the most valuable type-strain genomes for metagenomic binning, comparative biology and taxonomic classification.</title>
        <authorList>
            <person name="Goeker M."/>
        </authorList>
    </citation>
    <scope>NUCLEOTIDE SEQUENCE [LARGE SCALE GENOMIC DNA]</scope>
    <source>
        <strain evidence="1 2">DSM 19579</strain>
    </source>
</reference>
<name>A0A317PUV1_9ENTR</name>
<organism evidence="1 2">
    <name type="scientific">Mangrovibacter plantisponsor</name>
    <dbReference type="NCBI Taxonomy" id="451513"/>
    <lineage>
        <taxon>Bacteria</taxon>
        <taxon>Pseudomonadati</taxon>
        <taxon>Pseudomonadota</taxon>
        <taxon>Gammaproteobacteria</taxon>
        <taxon>Enterobacterales</taxon>
        <taxon>Enterobacteriaceae</taxon>
        <taxon>Mangrovibacter</taxon>
    </lineage>
</organism>
<gene>
    <name evidence="1" type="ORF">DES37_11156</name>
</gene>
<sequence>MQHEQTSANSATIPVTQPASLDDIFAQTLDELEAIVAEAQVRLAEELYA</sequence>
<evidence type="ECO:0000313" key="1">
    <source>
        <dbReference type="EMBL" id="PWW05988.1"/>
    </source>
</evidence>